<comment type="subcellular location">
    <subcellularLocation>
        <location evidence="2">Membrane</location>
        <topology evidence="2">Multi-pass membrane protein</topology>
    </subcellularLocation>
</comment>
<dbReference type="HOGENOM" id="CLU_000445_89_37_5"/>
<evidence type="ECO:0000256" key="9">
    <source>
        <dbReference type="ARBA" id="ARBA00022840"/>
    </source>
</evidence>
<dbReference type="RefSeq" id="WP_013653319.1">
    <property type="nucleotide sequence ID" value="NC_015259.1"/>
</dbReference>
<evidence type="ECO:0000259" key="14">
    <source>
        <dbReference type="PROSITE" id="PS50109"/>
    </source>
</evidence>
<dbReference type="Gene3D" id="1.20.5.1040">
    <property type="entry name" value="Sensor protein qsec"/>
    <property type="match status" value="1"/>
</dbReference>
<evidence type="ECO:0000256" key="8">
    <source>
        <dbReference type="ARBA" id="ARBA00022777"/>
    </source>
</evidence>
<dbReference type="STRING" id="991905.SL003B_2581"/>
<dbReference type="PROSITE" id="PS50109">
    <property type="entry name" value="HIS_KIN"/>
    <property type="match status" value="1"/>
</dbReference>
<keyword evidence="5" id="KW-0808">Transferase</keyword>
<dbReference type="InterPro" id="IPR003661">
    <property type="entry name" value="HisK_dim/P_dom"/>
</dbReference>
<dbReference type="PROSITE" id="PS50885">
    <property type="entry name" value="HAMP"/>
    <property type="match status" value="1"/>
</dbReference>
<dbReference type="GO" id="GO:0000155">
    <property type="term" value="F:phosphorelay sensor kinase activity"/>
    <property type="evidence" value="ECO:0007669"/>
    <property type="project" value="InterPro"/>
</dbReference>
<dbReference type="CDD" id="cd00082">
    <property type="entry name" value="HisKA"/>
    <property type="match status" value="1"/>
</dbReference>
<keyword evidence="11" id="KW-0902">Two-component regulatory system</keyword>
<sequence>MRLPRSLQARLGLTLGVLLTVLWIAAASVTAVIVRNEMDEVFDSALQETAQRLLPLAVVDVVGREDDGVTQRLGAIRTHDEFFTYIVRDADGRILLQSHAADPSVFPDYDGLGFRQTATHRLFNDDALQGTIRITVAEPLDRRAAVAREIQMGLGLPLLIVMPLALLSIVLAVRASFAPLRRFRDRLDARNAQDLSPVPAEGIPSEIAPVAVTLNGLLDRLKATFEAERSFAANAAHELRTPLAGAIAQAQRLRSETGDPAARSRAADIEATLRRLTRLSERLMQLARAEGGRLRLDWTSDLRTAARIVTEDLARTTGTDRIVLTVPEGPVMSDLDPDAFGILCRNLVENALRHGLKSAPVDVSLSEDGMFTVANAGPIVREGTLSRLTGRFERAGTDTDGSGLGLAIVAAIAARIGSRLILTSPRPGQTSGFEARLRLPVSPVDRPATSPPPGAGL</sequence>
<feature type="region of interest" description="Disordered" evidence="12">
    <location>
        <begin position="427"/>
        <end position="457"/>
    </location>
</feature>
<dbReference type="AlphaFoldDB" id="F2J3I0"/>
<keyword evidence="4" id="KW-0597">Phosphoprotein</keyword>
<dbReference type="GO" id="GO:0005886">
    <property type="term" value="C:plasma membrane"/>
    <property type="evidence" value="ECO:0007669"/>
    <property type="project" value="TreeGrafter"/>
</dbReference>
<dbReference type="InterPro" id="IPR036097">
    <property type="entry name" value="HisK_dim/P_sf"/>
</dbReference>
<dbReference type="Proteomes" id="UP000008130">
    <property type="component" value="Chromosome"/>
</dbReference>
<dbReference type="SMART" id="SM00388">
    <property type="entry name" value="HisKA"/>
    <property type="match status" value="1"/>
</dbReference>
<dbReference type="InterPro" id="IPR005467">
    <property type="entry name" value="His_kinase_dom"/>
</dbReference>
<dbReference type="Gene3D" id="3.30.565.10">
    <property type="entry name" value="Histidine kinase-like ATPase, C-terminal domain"/>
    <property type="match status" value="1"/>
</dbReference>
<dbReference type="PANTHER" id="PTHR45436">
    <property type="entry name" value="SENSOR HISTIDINE KINASE YKOH"/>
    <property type="match status" value="1"/>
</dbReference>
<evidence type="ECO:0000256" key="10">
    <source>
        <dbReference type="ARBA" id="ARBA00022989"/>
    </source>
</evidence>
<evidence type="ECO:0000256" key="7">
    <source>
        <dbReference type="ARBA" id="ARBA00022741"/>
    </source>
</evidence>
<dbReference type="Gene3D" id="1.10.287.130">
    <property type="match status" value="1"/>
</dbReference>
<evidence type="ECO:0000259" key="15">
    <source>
        <dbReference type="PROSITE" id="PS50885"/>
    </source>
</evidence>
<dbReference type="EMBL" id="CP002568">
    <property type="protein sequence ID" value="ADZ71005.1"/>
    <property type="molecule type" value="Genomic_DNA"/>
</dbReference>
<keyword evidence="13" id="KW-0472">Membrane</keyword>
<dbReference type="InterPro" id="IPR036890">
    <property type="entry name" value="HATPase_C_sf"/>
</dbReference>
<name>F2J3I0_POLGS</name>
<evidence type="ECO:0000256" key="2">
    <source>
        <dbReference type="ARBA" id="ARBA00004141"/>
    </source>
</evidence>
<keyword evidence="9" id="KW-0067">ATP-binding</keyword>
<feature type="domain" description="Histidine kinase" evidence="14">
    <location>
        <begin position="234"/>
        <end position="443"/>
    </location>
</feature>
<protein>
    <recommendedName>
        <fullName evidence="3">histidine kinase</fullName>
        <ecNumber evidence="3">2.7.13.3</ecNumber>
    </recommendedName>
</protein>
<dbReference type="EC" id="2.7.13.3" evidence="3"/>
<dbReference type="Pfam" id="PF02518">
    <property type="entry name" value="HATPase_c"/>
    <property type="match status" value="1"/>
</dbReference>
<keyword evidence="8 16" id="KW-0418">Kinase</keyword>
<dbReference type="InterPro" id="IPR003594">
    <property type="entry name" value="HATPase_dom"/>
</dbReference>
<evidence type="ECO:0000256" key="3">
    <source>
        <dbReference type="ARBA" id="ARBA00012438"/>
    </source>
</evidence>
<dbReference type="OrthoDB" id="9809766at2"/>
<evidence type="ECO:0000256" key="1">
    <source>
        <dbReference type="ARBA" id="ARBA00000085"/>
    </source>
</evidence>
<keyword evidence="6 13" id="KW-0812">Transmembrane</keyword>
<dbReference type="SUPFAM" id="SSF47384">
    <property type="entry name" value="Homodimeric domain of signal transducing histidine kinase"/>
    <property type="match status" value="1"/>
</dbReference>
<dbReference type="Pfam" id="PF08521">
    <property type="entry name" value="2CSK_N"/>
    <property type="match status" value="1"/>
</dbReference>
<evidence type="ECO:0000313" key="17">
    <source>
        <dbReference type="Proteomes" id="UP000008130"/>
    </source>
</evidence>
<dbReference type="Pfam" id="PF00512">
    <property type="entry name" value="HisKA"/>
    <property type="match status" value="1"/>
</dbReference>
<evidence type="ECO:0000313" key="16">
    <source>
        <dbReference type="EMBL" id="ADZ71005.1"/>
    </source>
</evidence>
<dbReference type="KEGG" id="pgv:SL003B_2581"/>
<dbReference type="SMART" id="SM00304">
    <property type="entry name" value="HAMP"/>
    <property type="match status" value="1"/>
</dbReference>
<gene>
    <name evidence="16" type="ordered locus">SL003B_2581</name>
</gene>
<dbReference type="SUPFAM" id="SSF55874">
    <property type="entry name" value="ATPase domain of HSP90 chaperone/DNA topoisomerase II/histidine kinase"/>
    <property type="match status" value="1"/>
</dbReference>
<evidence type="ECO:0000256" key="12">
    <source>
        <dbReference type="SAM" id="MobiDB-lite"/>
    </source>
</evidence>
<proteinExistence type="predicted"/>
<dbReference type="InterPro" id="IPR003660">
    <property type="entry name" value="HAMP_dom"/>
</dbReference>
<keyword evidence="10 13" id="KW-1133">Transmembrane helix</keyword>
<dbReference type="eggNOG" id="COG2205">
    <property type="taxonomic scope" value="Bacteria"/>
</dbReference>
<dbReference type="InterPro" id="IPR013727">
    <property type="entry name" value="2CSK_N"/>
</dbReference>
<evidence type="ECO:0000256" key="13">
    <source>
        <dbReference type="SAM" id="Phobius"/>
    </source>
</evidence>
<dbReference type="InterPro" id="IPR050428">
    <property type="entry name" value="TCS_sensor_his_kinase"/>
</dbReference>
<reference evidence="16 17" key="1">
    <citation type="journal article" date="2011" name="J. Bacteriol.">
        <title>Complete genome sequence of Polymorphum gilvum SL003B-26A1T, a crude oil-degrading bacterium from oil-polluted saline soil.</title>
        <authorList>
            <person name="Li S.G."/>
            <person name="Tang Y.Q."/>
            <person name="Nie Y."/>
            <person name="Cai M."/>
            <person name="Wu X.L."/>
        </authorList>
    </citation>
    <scope>NUCLEOTIDE SEQUENCE [LARGE SCALE GENOMIC DNA]</scope>
    <source>
        <strain evidence="17">LMG 25793 / CGMCC 1.9160 / SL003B-26A1</strain>
    </source>
</reference>
<evidence type="ECO:0000256" key="11">
    <source>
        <dbReference type="ARBA" id="ARBA00023012"/>
    </source>
</evidence>
<dbReference type="SMART" id="SM00387">
    <property type="entry name" value="HATPase_c"/>
    <property type="match status" value="1"/>
</dbReference>
<keyword evidence="7" id="KW-0547">Nucleotide-binding</keyword>
<evidence type="ECO:0000256" key="4">
    <source>
        <dbReference type="ARBA" id="ARBA00022553"/>
    </source>
</evidence>
<accession>F2J3I0</accession>
<dbReference type="PATRIC" id="fig|991905.3.peg.2644"/>
<keyword evidence="17" id="KW-1185">Reference proteome</keyword>
<dbReference type="PANTHER" id="PTHR45436:SF14">
    <property type="entry name" value="SENSOR PROTEIN QSEC"/>
    <property type="match status" value="1"/>
</dbReference>
<organism evidence="16 17">
    <name type="scientific">Polymorphum gilvum (strain LMG 25793 / CGMCC 1.9160 / SL003B-26A1)</name>
    <dbReference type="NCBI Taxonomy" id="991905"/>
    <lineage>
        <taxon>Bacteria</taxon>
        <taxon>Pseudomonadati</taxon>
        <taxon>Pseudomonadota</taxon>
        <taxon>Alphaproteobacteria</taxon>
        <taxon>Rhodobacterales</taxon>
        <taxon>Paracoccaceae</taxon>
        <taxon>Polymorphum</taxon>
    </lineage>
</organism>
<feature type="transmembrane region" description="Helical" evidence="13">
    <location>
        <begin position="154"/>
        <end position="177"/>
    </location>
</feature>
<evidence type="ECO:0000256" key="5">
    <source>
        <dbReference type="ARBA" id="ARBA00022679"/>
    </source>
</evidence>
<comment type="catalytic activity">
    <reaction evidence="1">
        <text>ATP + protein L-histidine = ADP + protein N-phospho-L-histidine.</text>
        <dbReference type="EC" id="2.7.13.3"/>
    </reaction>
</comment>
<feature type="domain" description="HAMP" evidence="15">
    <location>
        <begin position="174"/>
        <end position="226"/>
    </location>
</feature>
<evidence type="ECO:0000256" key="6">
    <source>
        <dbReference type="ARBA" id="ARBA00022692"/>
    </source>
</evidence>
<dbReference type="GO" id="GO:0005524">
    <property type="term" value="F:ATP binding"/>
    <property type="evidence" value="ECO:0007669"/>
    <property type="project" value="UniProtKB-KW"/>
</dbReference>